<dbReference type="EMBL" id="JALJOU010000078">
    <property type="protein sequence ID" value="KAK9824973.1"/>
    <property type="molecule type" value="Genomic_DNA"/>
</dbReference>
<dbReference type="Pfam" id="PF00232">
    <property type="entry name" value="Glyco_hydro_1"/>
    <property type="match status" value="2"/>
</dbReference>
<keyword evidence="5" id="KW-0547">Nucleotide-binding</keyword>
<dbReference type="CDD" id="cd01428">
    <property type="entry name" value="ADK"/>
    <property type="match status" value="1"/>
</dbReference>
<evidence type="ECO:0000313" key="12">
    <source>
        <dbReference type="Proteomes" id="UP001445335"/>
    </source>
</evidence>
<keyword evidence="7" id="KW-0378">Hydrolase</keyword>
<dbReference type="InterPro" id="IPR017853">
    <property type="entry name" value="GH"/>
</dbReference>
<dbReference type="Gene3D" id="3.20.20.80">
    <property type="entry name" value="Glycosidases"/>
    <property type="match status" value="1"/>
</dbReference>
<dbReference type="InterPro" id="IPR027417">
    <property type="entry name" value="P-loop_NTPase"/>
</dbReference>
<dbReference type="PRINTS" id="PR00131">
    <property type="entry name" value="GLHYDRLASE1"/>
</dbReference>
<evidence type="ECO:0000256" key="9">
    <source>
        <dbReference type="RuleBase" id="RU003690"/>
    </source>
</evidence>
<dbReference type="InterPro" id="IPR001360">
    <property type="entry name" value="Glyco_hydro_1"/>
</dbReference>
<reference evidence="11 12" key="1">
    <citation type="journal article" date="2024" name="Nat. Commun.">
        <title>Phylogenomics reveals the evolutionary origins of lichenization in chlorophyte algae.</title>
        <authorList>
            <person name="Puginier C."/>
            <person name="Libourel C."/>
            <person name="Otte J."/>
            <person name="Skaloud P."/>
            <person name="Haon M."/>
            <person name="Grisel S."/>
            <person name="Petersen M."/>
            <person name="Berrin J.G."/>
            <person name="Delaux P.M."/>
            <person name="Dal Grande F."/>
            <person name="Keller J."/>
        </authorList>
    </citation>
    <scope>NUCLEOTIDE SEQUENCE [LARGE SCALE GENOMIC DNA]</scope>
    <source>
        <strain evidence="11 12">SAG 245.80</strain>
    </source>
</reference>
<evidence type="ECO:0000256" key="2">
    <source>
        <dbReference type="ARBA" id="ARBA00010838"/>
    </source>
</evidence>
<dbReference type="GO" id="GO:0005975">
    <property type="term" value="P:carbohydrate metabolic process"/>
    <property type="evidence" value="ECO:0007669"/>
    <property type="project" value="InterPro"/>
</dbReference>
<evidence type="ECO:0000256" key="10">
    <source>
        <dbReference type="SAM" id="MobiDB-lite"/>
    </source>
</evidence>
<dbReference type="Gene3D" id="3.40.50.300">
    <property type="entry name" value="P-loop containing nucleotide triphosphate hydrolases"/>
    <property type="match status" value="2"/>
</dbReference>
<dbReference type="GO" id="GO:0004017">
    <property type="term" value="F:AMP kinase activity"/>
    <property type="evidence" value="ECO:0007669"/>
    <property type="project" value="UniProtKB-EC"/>
</dbReference>
<dbReference type="GO" id="GO:0005524">
    <property type="term" value="F:ATP binding"/>
    <property type="evidence" value="ECO:0007669"/>
    <property type="project" value="InterPro"/>
</dbReference>
<keyword evidence="6" id="KW-0418">Kinase</keyword>
<keyword evidence="12" id="KW-1185">Reference proteome</keyword>
<dbReference type="SUPFAM" id="SSF52540">
    <property type="entry name" value="P-loop containing nucleoside triphosphate hydrolases"/>
    <property type="match status" value="1"/>
</dbReference>
<evidence type="ECO:0000313" key="11">
    <source>
        <dbReference type="EMBL" id="KAK9824973.1"/>
    </source>
</evidence>
<keyword evidence="8" id="KW-0326">Glycosidase</keyword>
<dbReference type="Proteomes" id="UP001445335">
    <property type="component" value="Unassembled WGS sequence"/>
</dbReference>
<dbReference type="EC" id="2.7.4.3" evidence="3"/>
<evidence type="ECO:0000256" key="6">
    <source>
        <dbReference type="ARBA" id="ARBA00022777"/>
    </source>
</evidence>
<feature type="region of interest" description="Disordered" evidence="10">
    <location>
        <begin position="677"/>
        <end position="728"/>
    </location>
</feature>
<evidence type="ECO:0000256" key="4">
    <source>
        <dbReference type="ARBA" id="ARBA00022679"/>
    </source>
</evidence>
<name>A0AAW1QTY0_9CHLO</name>
<protein>
    <recommendedName>
        <fullName evidence="3">adenylate kinase</fullName>
        <ecNumber evidence="3">2.7.4.3</ecNumber>
    </recommendedName>
</protein>
<dbReference type="GO" id="GO:0008422">
    <property type="term" value="F:beta-glucosidase activity"/>
    <property type="evidence" value="ECO:0007669"/>
    <property type="project" value="TreeGrafter"/>
</dbReference>
<proteinExistence type="inferred from homology"/>
<sequence length="728" mass="80861">MDLSSILQDKYSKAWSASPLAGMEVEARKKKFFIGTAISVYQNSGDPASQWDHFQGRRVLCGLLPSILNNDRVGKSTDFWDRYEADLRLARDLGSNAFRFSIEWSRIEPARGQICAPALLRYHKMVDCMISLGMEPMATLHHFVHPQWFEELGAFEREENIALFLAWCRLAFQEFGGKVSSWCTFNEPGVYTFSGYCMGGFPPAKAMHLRTAGRVLKHMLIAHTDAYRLIKGMPGGERAQVGIVHNWMPYEAKRSRAGRFVWWPSVLMRLADRCWGNREILDFLRTGVLDWRPMGPCTRVRYAAPGGPPPTDWVGLNYYSRVVMDWRCQVVAYPWEKLSDLRQAIHPEGFYNAIKEFSKVEKPIFITETGIADARDTLRAEWAEAYFRAVEHAIADGHDVRSFLYWTLVDNFEWAFGWAPRFGLYAWDHADPEQKRVERKSTATVVRRLFKSFPARVEELWAQGSWRAAARQPAAGQAPKSAAGDGAHKLADGAAATPRGSPEGAHLGLRGGHMGSPEASPPSRSGKGTQCAKIVDKYGYVHLSAGDLLREEVKSGSALGRDLEAAMKEGKLVPTGVTAEVFENEVLQPQLVLFFDCPEDEMVARLLERGKTSGRSDDNEDTIRKRFETFHKASMPVVERYEAKQQCVRVSAVPPPDAVFAEVCKAMDALGTAEGSHAGAAAQPSEHAAAAEHAPAGFGRVAGARRATQPGEHAAAAEQEPPCKALAA</sequence>
<dbReference type="SUPFAM" id="SSF51445">
    <property type="entry name" value="(Trans)glycosidases"/>
    <property type="match status" value="1"/>
</dbReference>
<dbReference type="PANTHER" id="PTHR10353:SF36">
    <property type="entry name" value="LP05116P"/>
    <property type="match status" value="1"/>
</dbReference>
<evidence type="ECO:0000256" key="3">
    <source>
        <dbReference type="ARBA" id="ARBA00012955"/>
    </source>
</evidence>
<dbReference type="PANTHER" id="PTHR10353">
    <property type="entry name" value="GLYCOSYL HYDROLASE"/>
    <property type="match status" value="1"/>
</dbReference>
<evidence type="ECO:0000256" key="5">
    <source>
        <dbReference type="ARBA" id="ARBA00022741"/>
    </source>
</evidence>
<comment type="caution">
    <text evidence="11">The sequence shown here is derived from an EMBL/GenBank/DDBJ whole genome shotgun (WGS) entry which is preliminary data.</text>
</comment>
<comment type="similarity">
    <text evidence="1">Belongs to the adenylate kinase family.</text>
</comment>
<evidence type="ECO:0000256" key="8">
    <source>
        <dbReference type="ARBA" id="ARBA00023295"/>
    </source>
</evidence>
<keyword evidence="4" id="KW-0808">Transferase</keyword>
<dbReference type="AlphaFoldDB" id="A0AAW1QTY0"/>
<feature type="region of interest" description="Disordered" evidence="10">
    <location>
        <begin position="471"/>
        <end position="529"/>
    </location>
</feature>
<evidence type="ECO:0000256" key="7">
    <source>
        <dbReference type="ARBA" id="ARBA00022801"/>
    </source>
</evidence>
<accession>A0AAW1QTY0</accession>
<feature type="compositionally biased region" description="Low complexity" evidence="10">
    <location>
        <begin position="678"/>
        <end position="707"/>
    </location>
</feature>
<organism evidence="11 12">
    <name type="scientific">Elliptochloris bilobata</name>
    <dbReference type="NCBI Taxonomy" id="381761"/>
    <lineage>
        <taxon>Eukaryota</taxon>
        <taxon>Viridiplantae</taxon>
        <taxon>Chlorophyta</taxon>
        <taxon>core chlorophytes</taxon>
        <taxon>Trebouxiophyceae</taxon>
        <taxon>Trebouxiophyceae incertae sedis</taxon>
        <taxon>Elliptochloris clade</taxon>
        <taxon>Elliptochloris</taxon>
    </lineage>
</organism>
<evidence type="ECO:0000256" key="1">
    <source>
        <dbReference type="ARBA" id="ARBA00007220"/>
    </source>
</evidence>
<dbReference type="HAMAP" id="MF_00235">
    <property type="entry name" value="Adenylate_kinase_Adk"/>
    <property type="match status" value="1"/>
</dbReference>
<dbReference type="InterPro" id="IPR000850">
    <property type="entry name" value="Adenylat/UMP-CMP_kin"/>
</dbReference>
<comment type="similarity">
    <text evidence="2 9">Belongs to the glycosyl hydrolase 1 family.</text>
</comment>
<gene>
    <name evidence="11" type="ORF">WJX81_001475</name>
</gene>
<dbReference type="Pfam" id="PF00406">
    <property type="entry name" value="ADK"/>
    <property type="match status" value="1"/>
</dbReference>